<dbReference type="Proteomes" id="UP000887575">
    <property type="component" value="Unassembled WGS sequence"/>
</dbReference>
<reference evidence="3" key="1">
    <citation type="submission" date="2024-02" db="UniProtKB">
        <authorList>
            <consortium name="WormBaseParasite"/>
        </authorList>
    </citation>
    <scope>IDENTIFICATION</scope>
</reference>
<evidence type="ECO:0000313" key="3">
    <source>
        <dbReference type="WBParaSite" id="MBELARI_LOCUS15369"/>
    </source>
</evidence>
<protein>
    <submittedName>
        <fullName evidence="3">Uncharacterized protein</fullName>
    </submittedName>
</protein>
<feature type="signal peptide" evidence="1">
    <location>
        <begin position="1"/>
        <end position="19"/>
    </location>
</feature>
<evidence type="ECO:0000313" key="2">
    <source>
        <dbReference type="Proteomes" id="UP000887575"/>
    </source>
</evidence>
<dbReference type="AlphaFoldDB" id="A0AAF3EMV5"/>
<proteinExistence type="predicted"/>
<keyword evidence="1" id="KW-0732">Signal</keyword>
<accession>A0AAF3EMV5</accession>
<evidence type="ECO:0000256" key="1">
    <source>
        <dbReference type="SAM" id="SignalP"/>
    </source>
</evidence>
<sequence length="209" mass="23345">MFLKTCIGLIIIGIGLSNGASVGPSVRHFRDLVPTRNGPGPTTMLKAKAKAMCRNFHHFKTDTAHFSKARRHVFVEAEFRLCDVENRPIAEQTLECVVNTFKNASKPPPECEPVVNLELTAPCSDKTAGLMFNCTIGGLAKKCGLPQEGEGNLDRMIDIVYFFETQLLMKPFKNDTCGWKFMQATEGGRKGFELMTMMTDIFRGEYIKK</sequence>
<feature type="chain" id="PRO_5042281499" evidence="1">
    <location>
        <begin position="20"/>
        <end position="209"/>
    </location>
</feature>
<keyword evidence="2" id="KW-1185">Reference proteome</keyword>
<organism evidence="2 3">
    <name type="scientific">Mesorhabditis belari</name>
    <dbReference type="NCBI Taxonomy" id="2138241"/>
    <lineage>
        <taxon>Eukaryota</taxon>
        <taxon>Metazoa</taxon>
        <taxon>Ecdysozoa</taxon>
        <taxon>Nematoda</taxon>
        <taxon>Chromadorea</taxon>
        <taxon>Rhabditida</taxon>
        <taxon>Rhabditina</taxon>
        <taxon>Rhabditomorpha</taxon>
        <taxon>Rhabditoidea</taxon>
        <taxon>Rhabditidae</taxon>
        <taxon>Mesorhabditinae</taxon>
        <taxon>Mesorhabditis</taxon>
    </lineage>
</organism>
<dbReference type="WBParaSite" id="MBELARI_LOCUS15369">
    <property type="protein sequence ID" value="MBELARI_LOCUS15369"/>
    <property type="gene ID" value="MBELARI_LOCUS15369"/>
</dbReference>
<name>A0AAF3EMV5_9BILA</name>